<dbReference type="InterPro" id="IPR023346">
    <property type="entry name" value="Lysozyme-like_dom_sf"/>
</dbReference>
<name>B5AU42_9ACTN</name>
<organism evidence="2">
    <name type="scientific">Streptomyces sp. DA1</name>
    <dbReference type="NCBI Taxonomy" id="551767"/>
    <lineage>
        <taxon>Bacteria</taxon>
        <taxon>Bacillati</taxon>
        <taxon>Actinomycetota</taxon>
        <taxon>Actinomycetes</taxon>
        <taxon>Kitasatosporales</taxon>
        <taxon>Streptomycetaceae</taxon>
        <taxon>Streptomyces</taxon>
    </lineage>
</organism>
<evidence type="ECO:0000313" key="2">
    <source>
        <dbReference type="EMBL" id="ACF96953.1"/>
    </source>
</evidence>
<proteinExistence type="predicted"/>
<reference evidence="2" key="1">
    <citation type="submission" date="2008-06" db="EMBL/GenBank/DDBJ databases">
        <title>Cloning of chitinase gene from Streptomyces sp. DA1 associated with the South China Sea sponge Craniella australiensis.</title>
        <authorList>
            <person name="Zhang F."/>
            <person name="Li Z."/>
            <person name="Shen Z."/>
            <person name="Miao X."/>
        </authorList>
    </citation>
    <scope>NUCLEOTIDE SEQUENCE</scope>
    <source>
        <strain evidence="2">DA1</strain>
    </source>
</reference>
<evidence type="ECO:0000256" key="1">
    <source>
        <dbReference type="SAM" id="MobiDB-lite"/>
    </source>
</evidence>
<accession>B5AU42</accession>
<feature type="compositionally biased region" description="Polar residues" evidence="1">
    <location>
        <begin position="11"/>
        <end position="20"/>
    </location>
</feature>
<sequence length="324" mass="36665">MSPARSRCSRRSLTPGSTASVPCVSSMPMVLPIPACCRLWMARSPRKCYPRRRWGTWTRSRLIARREKRFGFVVREAHPVQMFKERNPFYWCRRAITGTAICRSSSSRSTTTPNYCCPRTYCHKARSYPVCVRCCLKKYAKTLEAAAFLANVTLRRRRMKSSPDCRRTSRSRLKTFYGCPAVQAPYNGRCPVEMRWDFDYSTARSPKLDREDGLLHCAGGVRNGLLAHLQSRRYPHLAMVNGGGFIETIGSINRSLECNGGNPAQVHSRINPYPLWSCNCCACRRSGGFCAGDESCCSARQASFSAHAGTAQYLHTAEREFHRT</sequence>
<protein>
    <submittedName>
        <fullName evidence="2">Chitinase</fullName>
    </submittedName>
</protein>
<dbReference type="Gene3D" id="3.30.20.10">
    <property type="entry name" value="Endochitinase, domain 2"/>
    <property type="match status" value="1"/>
</dbReference>
<dbReference type="CAZy" id="GH19">
    <property type="family name" value="Glycoside Hydrolase Family 19"/>
</dbReference>
<dbReference type="AlphaFoldDB" id="B5AU42"/>
<dbReference type="SUPFAM" id="SSF53955">
    <property type="entry name" value="Lysozyme-like"/>
    <property type="match status" value="1"/>
</dbReference>
<dbReference type="Gene3D" id="1.10.530.10">
    <property type="match status" value="1"/>
</dbReference>
<dbReference type="EMBL" id="EU874895">
    <property type="protein sequence ID" value="ACF96953.1"/>
    <property type="molecule type" value="Genomic_DNA"/>
</dbReference>
<feature type="region of interest" description="Disordered" evidence="1">
    <location>
        <begin position="1"/>
        <end position="20"/>
    </location>
</feature>